<name>A0AA48HSQ4_9ALTE</name>
<feature type="domain" description="DJ-1/PfpI" evidence="5">
    <location>
        <begin position="175"/>
        <end position="374"/>
    </location>
</feature>
<feature type="chain" id="PRO_5041225099" description="DJ-1/PfpI domain-containing protein" evidence="4">
    <location>
        <begin position="28"/>
        <end position="383"/>
    </location>
</feature>
<dbReference type="EMBL" id="AP027272">
    <property type="protein sequence ID" value="BDX08022.1"/>
    <property type="molecule type" value="Genomic_DNA"/>
</dbReference>
<dbReference type="Gene3D" id="3.10.450.50">
    <property type="match status" value="1"/>
</dbReference>
<feature type="signal peptide" evidence="4">
    <location>
        <begin position="1"/>
        <end position="27"/>
    </location>
</feature>
<dbReference type="GO" id="GO:0019243">
    <property type="term" value="P:methylglyoxal catabolic process to D-lactate via S-lactoyl-glutathione"/>
    <property type="evidence" value="ECO:0007669"/>
    <property type="project" value="TreeGrafter"/>
</dbReference>
<evidence type="ECO:0000259" key="5">
    <source>
        <dbReference type="Pfam" id="PF01965"/>
    </source>
</evidence>
<evidence type="ECO:0000256" key="3">
    <source>
        <dbReference type="ARBA" id="ARBA00038493"/>
    </source>
</evidence>
<dbReference type="InterPro" id="IPR039437">
    <property type="entry name" value="FrzH/put_lumazine-bd"/>
</dbReference>
<evidence type="ECO:0000256" key="2">
    <source>
        <dbReference type="ARBA" id="ARBA00023239"/>
    </source>
</evidence>
<dbReference type="KEGG" id="pmaw:MACH26_35430"/>
<evidence type="ECO:0000313" key="6">
    <source>
        <dbReference type="EMBL" id="BDX08022.1"/>
    </source>
</evidence>
<dbReference type="InterPro" id="IPR002818">
    <property type="entry name" value="DJ-1/PfpI"/>
</dbReference>
<dbReference type="CDD" id="cd03141">
    <property type="entry name" value="GATase1_Hsp31_like"/>
    <property type="match status" value="1"/>
</dbReference>
<keyword evidence="4" id="KW-0732">Signal</keyword>
<evidence type="ECO:0000256" key="1">
    <source>
        <dbReference type="ARBA" id="ARBA00023016"/>
    </source>
</evidence>
<proteinExistence type="inferred from homology"/>
<dbReference type="Proteomes" id="UP001333710">
    <property type="component" value="Chromosome"/>
</dbReference>
<comment type="similarity">
    <text evidence="3">Belongs to the peptidase C56 family. HSP31-like subfamily.</text>
</comment>
<evidence type="ECO:0000313" key="7">
    <source>
        <dbReference type="Proteomes" id="UP001333710"/>
    </source>
</evidence>
<reference evidence="6" key="1">
    <citation type="submission" date="2023-01" db="EMBL/GenBank/DDBJ databases">
        <title>Complete genome sequence of Planctobacterium marinum strain Dej080120_11.</title>
        <authorList>
            <person name="Ueki S."/>
            <person name="Maruyama F."/>
        </authorList>
    </citation>
    <scope>NUCLEOTIDE SEQUENCE</scope>
    <source>
        <strain evidence="6">Dej080120_11</strain>
    </source>
</reference>
<dbReference type="GO" id="GO:0019172">
    <property type="term" value="F:glyoxalase III activity"/>
    <property type="evidence" value="ECO:0007669"/>
    <property type="project" value="TreeGrafter"/>
</dbReference>
<keyword evidence="7" id="KW-1185">Reference proteome</keyword>
<dbReference type="InterPro" id="IPR032710">
    <property type="entry name" value="NTF2-like_dom_sf"/>
</dbReference>
<dbReference type="Pfam" id="PF12893">
    <property type="entry name" value="Lumazine_bd_2"/>
    <property type="match status" value="1"/>
</dbReference>
<dbReference type="PANTHER" id="PTHR48094:SF11">
    <property type="entry name" value="GLUTATHIONE-INDEPENDENT GLYOXALASE HSP31-RELATED"/>
    <property type="match status" value="1"/>
</dbReference>
<keyword evidence="1" id="KW-0346">Stress response</keyword>
<dbReference type="RefSeq" id="WP_338294109.1">
    <property type="nucleotide sequence ID" value="NZ_AP027272.1"/>
</dbReference>
<keyword evidence="2" id="KW-0456">Lyase</keyword>
<sequence>MTIKSLFSMLRLSILVLCSWQIQFASAKTKDQEQAAIIETLNLYFQGTSYNQPDVIKQAFSDTAILNLQKKDDPNWIVPAAEYISWFEGQIEGQYNGRIGEILAIDIVGNIATAKAEILYPERNLRLIDIFLLKKLDDRWQIISKAATRTEEKRNGKRILFIVSSAQFHGDSDLATGVSFSELVNAYHTFEQGGYNVDFVSTQGGSIPLAYINTSNPLHRQYIYDQDFMFALANTKHPQDINPEDYAAVHYVGGGNAIYEVAENQTLQDISMAIYQKHKGIVSSVCHGTAGIVNLKLDDGSYLVKGKRISGYPDEYERIRASYYSHFPFSIEQLIEQRGGEFLYGGRHEAYVEVDGRIVTGTNYQSSKVVAEKIMAILDKAMN</sequence>
<dbReference type="GO" id="GO:0005737">
    <property type="term" value="C:cytoplasm"/>
    <property type="evidence" value="ECO:0007669"/>
    <property type="project" value="TreeGrafter"/>
</dbReference>
<dbReference type="InterPro" id="IPR029062">
    <property type="entry name" value="Class_I_gatase-like"/>
</dbReference>
<dbReference type="PANTHER" id="PTHR48094">
    <property type="entry name" value="PROTEIN/NUCLEIC ACID DEGLYCASE DJ-1-RELATED"/>
    <property type="match status" value="1"/>
</dbReference>
<dbReference type="Gene3D" id="3.40.50.880">
    <property type="match status" value="1"/>
</dbReference>
<dbReference type="AlphaFoldDB" id="A0AA48HSQ4"/>
<organism evidence="6 7">
    <name type="scientific">Planctobacterium marinum</name>
    <dbReference type="NCBI Taxonomy" id="1631968"/>
    <lineage>
        <taxon>Bacteria</taxon>
        <taxon>Pseudomonadati</taxon>
        <taxon>Pseudomonadota</taxon>
        <taxon>Gammaproteobacteria</taxon>
        <taxon>Alteromonadales</taxon>
        <taxon>Alteromonadaceae</taxon>
        <taxon>Planctobacterium</taxon>
    </lineage>
</organism>
<dbReference type="InterPro" id="IPR050325">
    <property type="entry name" value="Prot/Nucl_acid_deglycase"/>
</dbReference>
<gene>
    <name evidence="6" type="ORF">MACH26_35430</name>
</gene>
<evidence type="ECO:0000256" key="4">
    <source>
        <dbReference type="SAM" id="SignalP"/>
    </source>
</evidence>
<dbReference type="Pfam" id="PF01965">
    <property type="entry name" value="DJ-1_PfpI"/>
    <property type="match status" value="1"/>
</dbReference>
<dbReference type="SUPFAM" id="SSF52317">
    <property type="entry name" value="Class I glutamine amidotransferase-like"/>
    <property type="match status" value="1"/>
</dbReference>
<accession>A0AA48HSQ4</accession>
<protein>
    <recommendedName>
        <fullName evidence="5">DJ-1/PfpI domain-containing protein</fullName>
    </recommendedName>
</protein>
<dbReference type="SUPFAM" id="SSF54427">
    <property type="entry name" value="NTF2-like"/>
    <property type="match status" value="1"/>
</dbReference>